<dbReference type="PANTHER" id="PTHR37540">
    <property type="entry name" value="TRANSCRIPTION FACTOR (ACR-2), PUTATIVE-RELATED-RELATED"/>
    <property type="match status" value="1"/>
</dbReference>
<evidence type="ECO:0000313" key="3">
    <source>
        <dbReference type="Proteomes" id="UP000616885"/>
    </source>
</evidence>
<feature type="region of interest" description="Disordered" evidence="1">
    <location>
        <begin position="32"/>
        <end position="77"/>
    </location>
</feature>
<feature type="compositionally biased region" description="Basic and acidic residues" evidence="1">
    <location>
        <begin position="61"/>
        <end position="72"/>
    </location>
</feature>
<organism evidence="2 3">
    <name type="scientific">Bionectria ochroleuca</name>
    <name type="common">Gliocladium roseum</name>
    <dbReference type="NCBI Taxonomy" id="29856"/>
    <lineage>
        <taxon>Eukaryota</taxon>
        <taxon>Fungi</taxon>
        <taxon>Dikarya</taxon>
        <taxon>Ascomycota</taxon>
        <taxon>Pezizomycotina</taxon>
        <taxon>Sordariomycetes</taxon>
        <taxon>Hypocreomycetidae</taxon>
        <taxon>Hypocreales</taxon>
        <taxon>Bionectriaceae</taxon>
        <taxon>Clonostachys</taxon>
    </lineage>
</organism>
<protein>
    <submittedName>
        <fullName evidence="2">Uncharacterized protein</fullName>
    </submittedName>
</protein>
<sequence>MESTGFLPGLHFIVTSHPQDATTSDTLRQIRSHAAKETRSRARKLIKKPASGPRKKLRPRTKTDDSTHDKQGRNKHACLASNIDRDRESIDPDAIDLPTMEYFDPYQSAKFSRDAACLGSVRPFSDIEYFLFDHYINFFIPFSIGSCHRKKNPNLVAIQMNHWVPFALTDVGLIAAVFLQSCRSLASLATTSAYEDLSTRYRLQCIRSTNASLSKTVTQANDATISKVMILASEEVRASTPDWT</sequence>
<dbReference type="AlphaFoldDB" id="A0A8H7N2E7"/>
<dbReference type="PANTHER" id="PTHR37540:SF5">
    <property type="entry name" value="TRANSCRIPTION FACTOR DOMAIN-CONTAINING PROTEIN"/>
    <property type="match status" value="1"/>
</dbReference>
<feature type="compositionally biased region" description="Basic residues" evidence="1">
    <location>
        <begin position="41"/>
        <end position="60"/>
    </location>
</feature>
<proteinExistence type="predicted"/>
<gene>
    <name evidence="2" type="ORF">IM811_004339</name>
</gene>
<accession>A0A8H7N2E7</accession>
<dbReference type="EMBL" id="JADCTT010000012">
    <property type="protein sequence ID" value="KAF9746038.1"/>
    <property type="molecule type" value="Genomic_DNA"/>
</dbReference>
<evidence type="ECO:0000256" key="1">
    <source>
        <dbReference type="SAM" id="MobiDB-lite"/>
    </source>
</evidence>
<reference evidence="2" key="1">
    <citation type="submission" date="2020-10" db="EMBL/GenBank/DDBJ databases">
        <title>High-Quality Genome Resource of Clonostachys rosea strain S41 by Oxford Nanopore Long-Read Sequencing.</title>
        <authorList>
            <person name="Wang H."/>
        </authorList>
    </citation>
    <scope>NUCLEOTIDE SEQUENCE</scope>
    <source>
        <strain evidence="2">S41</strain>
    </source>
</reference>
<name>A0A8H7N2E7_BIOOC</name>
<comment type="caution">
    <text evidence="2">The sequence shown here is derived from an EMBL/GenBank/DDBJ whole genome shotgun (WGS) entry which is preliminary data.</text>
</comment>
<dbReference type="Proteomes" id="UP000616885">
    <property type="component" value="Unassembled WGS sequence"/>
</dbReference>
<evidence type="ECO:0000313" key="2">
    <source>
        <dbReference type="EMBL" id="KAF9746038.1"/>
    </source>
</evidence>